<feature type="transmembrane region" description="Helical" evidence="6">
    <location>
        <begin position="171"/>
        <end position="189"/>
    </location>
</feature>
<keyword evidence="5 6" id="KW-0472">Membrane</keyword>
<dbReference type="Proteomes" id="UP000050378">
    <property type="component" value="Unassembled WGS sequence"/>
</dbReference>
<comment type="caution">
    <text evidence="7">The sequence shown here is derived from an EMBL/GenBank/DDBJ whole genome shotgun (WGS) entry which is preliminary data.</text>
</comment>
<dbReference type="STRING" id="570156.AOG27_15040"/>
<feature type="transmembrane region" description="Helical" evidence="6">
    <location>
        <begin position="247"/>
        <end position="268"/>
    </location>
</feature>
<reference evidence="7 8" key="1">
    <citation type="submission" date="2015-09" db="EMBL/GenBank/DDBJ databases">
        <title>Draft Genome Sequence of Pseudoalteromonas lipolytica UCD-48B.</title>
        <authorList>
            <person name="Krusor M."/>
            <person name="Coil D.A."/>
            <person name="Lang J.M."/>
            <person name="Eisen J.A."/>
            <person name="Alexiev A."/>
        </authorList>
    </citation>
    <scope>NUCLEOTIDE SEQUENCE [LARGE SCALE GENOMIC DNA]</scope>
    <source>
        <strain evidence="7 8">UCD-48B</strain>
    </source>
</reference>
<evidence type="ECO:0000313" key="7">
    <source>
        <dbReference type="EMBL" id="KPM82624.1"/>
    </source>
</evidence>
<feature type="transmembrane region" description="Helical" evidence="6">
    <location>
        <begin position="40"/>
        <end position="63"/>
    </location>
</feature>
<feature type="transmembrane region" description="Helical" evidence="6">
    <location>
        <begin position="409"/>
        <end position="427"/>
    </location>
</feature>
<feature type="transmembrane region" description="Helical" evidence="6">
    <location>
        <begin position="323"/>
        <end position="344"/>
    </location>
</feature>
<feature type="transmembrane region" description="Helical" evidence="6">
    <location>
        <begin position="351"/>
        <end position="371"/>
    </location>
</feature>
<evidence type="ECO:0000256" key="6">
    <source>
        <dbReference type="SAM" id="Phobius"/>
    </source>
</evidence>
<keyword evidence="4 6" id="KW-1133">Transmembrane helix</keyword>
<evidence type="ECO:0000256" key="4">
    <source>
        <dbReference type="ARBA" id="ARBA00022989"/>
    </source>
</evidence>
<feature type="transmembrane region" description="Helical" evidence="6">
    <location>
        <begin position="7"/>
        <end position="28"/>
    </location>
</feature>
<feature type="transmembrane region" description="Helical" evidence="6">
    <location>
        <begin position="75"/>
        <end position="98"/>
    </location>
</feature>
<keyword evidence="3 6" id="KW-0812">Transmembrane</keyword>
<dbReference type="PANTHER" id="PTHR30250:SF11">
    <property type="entry name" value="O-ANTIGEN TRANSPORTER-RELATED"/>
    <property type="match status" value="1"/>
</dbReference>
<evidence type="ECO:0000256" key="2">
    <source>
        <dbReference type="ARBA" id="ARBA00022475"/>
    </source>
</evidence>
<proteinExistence type="predicted"/>
<protein>
    <recommendedName>
        <fullName evidence="9">Membrane protein involved in the export of O-antigen and teichoic acid</fullName>
    </recommendedName>
</protein>
<organism evidence="7 8">
    <name type="scientific">Pseudoalteromonas lipolytica</name>
    <dbReference type="NCBI Taxonomy" id="570156"/>
    <lineage>
        <taxon>Bacteria</taxon>
        <taxon>Pseudomonadati</taxon>
        <taxon>Pseudomonadota</taxon>
        <taxon>Gammaproteobacteria</taxon>
        <taxon>Alteromonadales</taxon>
        <taxon>Pseudoalteromonadaceae</taxon>
        <taxon>Pseudoalteromonas</taxon>
    </lineage>
</organism>
<name>A0A0N8HK16_9GAMM</name>
<feature type="transmembrane region" description="Helical" evidence="6">
    <location>
        <begin position="288"/>
        <end position="311"/>
    </location>
</feature>
<dbReference type="EMBL" id="LJTC01000010">
    <property type="protein sequence ID" value="KPM82624.1"/>
    <property type="molecule type" value="Genomic_DNA"/>
</dbReference>
<dbReference type="InterPro" id="IPR050833">
    <property type="entry name" value="Poly_Biosynth_Transport"/>
</dbReference>
<dbReference type="GO" id="GO:0005886">
    <property type="term" value="C:plasma membrane"/>
    <property type="evidence" value="ECO:0007669"/>
    <property type="project" value="UniProtKB-SubCell"/>
</dbReference>
<dbReference type="Pfam" id="PF13440">
    <property type="entry name" value="Polysacc_synt_3"/>
    <property type="match status" value="1"/>
</dbReference>
<feature type="transmembrane region" description="Helical" evidence="6">
    <location>
        <begin position="210"/>
        <end position="227"/>
    </location>
</feature>
<evidence type="ECO:0000256" key="5">
    <source>
        <dbReference type="ARBA" id="ARBA00023136"/>
    </source>
</evidence>
<evidence type="ECO:0000256" key="3">
    <source>
        <dbReference type="ARBA" id="ARBA00022692"/>
    </source>
</evidence>
<dbReference type="PATRIC" id="fig|570156.3.peg.4095"/>
<feature type="transmembrane region" description="Helical" evidence="6">
    <location>
        <begin position="377"/>
        <end position="397"/>
    </location>
</feature>
<accession>A0A0N8HK16</accession>
<dbReference type="PANTHER" id="PTHR30250">
    <property type="entry name" value="PST FAMILY PREDICTED COLANIC ACID TRANSPORTER"/>
    <property type="match status" value="1"/>
</dbReference>
<sequence>MSNLKQIGYFAVAVLSVKGLGFLLLPISTRFLSQVEFGQLNFLVTVSALCSLILSIGLPELLLKQQYNTHTEKLALFRDAVITTFIFSLLFAGCSLIFSEQIAHQLPAKVDPLDLRLLIVNLILSALIGIPYIYYRLTNNARTYCYLCISHALVQTTLTITLLFLGFSITGVMVSGVVSSLLIVCISYFDILKVINVSYSEFSWRIQGKQTVFIISIVISSLFIYAGNGAENWFIVANFDETLLANYYVAAQFAVLTSFTFEPIRLWWFAKRFSLVKNNKSEYESKAILCLSVGLALCVVMSVLAPITLNLVLPDNYHGNEHWLVLLIVVVAIRLHSDILNIGCYTHKNGIWVPIINFLTALVGLSLLYLLVPMFAVEGAILSLIIMQSFKLLCFYLTSQKFVPLTFKLSSLAPSWLALLIIAGISFMPGNLILQVGVLLTYIFVFINQYKSIILRVIKKTVEERKYAQLL</sequence>
<comment type="subcellular location">
    <subcellularLocation>
        <location evidence="1">Cell membrane</location>
        <topology evidence="1">Multi-pass membrane protein</topology>
    </subcellularLocation>
</comment>
<evidence type="ECO:0008006" key="9">
    <source>
        <dbReference type="Google" id="ProtNLM"/>
    </source>
</evidence>
<keyword evidence="2" id="KW-1003">Cell membrane</keyword>
<feature type="transmembrane region" description="Helical" evidence="6">
    <location>
        <begin position="433"/>
        <end position="450"/>
    </location>
</feature>
<feature type="transmembrane region" description="Helical" evidence="6">
    <location>
        <begin position="144"/>
        <end position="165"/>
    </location>
</feature>
<dbReference type="AlphaFoldDB" id="A0A0N8HK16"/>
<dbReference type="RefSeq" id="WP_054553827.1">
    <property type="nucleotide sequence ID" value="NZ_LJTC01000010.1"/>
</dbReference>
<evidence type="ECO:0000256" key="1">
    <source>
        <dbReference type="ARBA" id="ARBA00004651"/>
    </source>
</evidence>
<dbReference type="OrthoDB" id="9815248at2"/>
<evidence type="ECO:0000313" key="8">
    <source>
        <dbReference type="Proteomes" id="UP000050378"/>
    </source>
</evidence>
<gene>
    <name evidence="7" type="ORF">AOG27_15040</name>
</gene>
<feature type="transmembrane region" description="Helical" evidence="6">
    <location>
        <begin position="118"/>
        <end position="137"/>
    </location>
</feature>